<evidence type="ECO:0000259" key="6">
    <source>
        <dbReference type="Pfam" id="PF00155"/>
    </source>
</evidence>
<dbReference type="PANTHER" id="PTHR43525:SF1">
    <property type="entry name" value="PROTEIN MALY"/>
    <property type="match status" value="1"/>
</dbReference>
<name>A0ABY5U0D7_9MOLU</name>
<dbReference type="InterPro" id="IPR015424">
    <property type="entry name" value="PyrdxlP-dep_Trfase"/>
</dbReference>
<reference evidence="7" key="1">
    <citation type="submission" date="2022-08" db="EMBL/GenBank/DDBJ databases">
        <title>Complete genome sequence of Mycoplasma cottewii type strain VIS.</title>
        <authorList>
            <person name="Spergser J."/>
        </authorList>
    </citation>
    <scope>NUCLEOTIDE SEQUENCE</scope>
    <source>
        <strain evidence="7">VIS</strain>
    </source>
</reference>
<dbReference type="EMBL" id="CP103424">
    <property type="protein sequence ID" value="UWD34943.1"/>
    <property type="molecule type" value="Genomic_DNA"/>
</dbReference>
<dbReference type="Pfam" id="PF00155">
    <property type="entry name" value="Aminotran_1_2"/>
    <property type="match status" value="1"/>
</dbReference>
<evidence type="ECO:0000256" key="4">
    <source>
        <dbReference type="ARBA" id="ARBA00023239"/>
    </source>
</evidence>
<dbReference type="CDD" id="cd00609">
    <property type="entry name" value="AAT_like"/>
    <property type="match status" value="1"/>
</dbReference>
<keyword evidence="4" id="KW-0456">Lyase</keyword>
<evidence type="ECO:0000313" key="8">
    <source>
        <dbReference type="Proteomes" id="UP001059819"/>
    </source>
</evidence>
<proteinExistence type="inferred from homology"/>
<evidence type="ECO:0000256" key="3">
    <source>
        <dbReference type="ARBA" id="ARBA00022898"/>
    </source>
</evidence>
<keyword evidence="3" id="KW-0663">Pyridoxal phosphate</keyword>
<dbReference type="InterPro" id="IPR015421">
    <property type="entry name" value="PyrdxlP-dep_Trfase_major"/>
</dbReference>
<evidence type="ECO:0000313" key="7">
    <source>
        <dbReference type="EMBL" id="UWD34943.1"/>
    </source>
</evidence>
<feature type="domain" description="Aminotransferase class I/classII large" evidence="6">
    <location>
        <begin position="70"/>
        <end position="401"/>
    </location>
</feature>
<evidence type="ECO:0000256" key="5">
    <source>
        <dbReference type="ARBA" id="ARBA00037974"/>
    </source>
</evidence>
<evidence type="ECO:0000256" key="1">
    <source>
        <dbReference type="ARBA" id="ARBA00001933"/>
    </source>
</evidence>
<dbReference type="InterPro" id="IPR004839">
    <property type="entry name" value="Aminotransferase_I/II_large"/>
</dbReference>
<dbReference type="PANTHER" id="PTHR43525">
    <property type="entry name" value="PROTEIN MALY"/>
    <property type="match status" value="1"/>
</dbReference>
<dbReference type="SUPFAM" id="SSF53383">
    <property type="entry name" value="PLP-dependent transferases"/>
    <property type="match status" value="1"/>
</dbReference>
<organism evidence="7 8">
    <name type="scientific">Mycoplasma cottewii</name>
    <dbReference type="NCBI Taxonomy" id="51364"/>
    <lineage>
        <taxon>Bacteria</taxon>
        <taxon>Bacillati</taxon>
        <taxon>Mycoplasmatota</taxon>
        <taxon>Mollicutes</taxon>
        <taxon>Mycoplasmataceae</taxon>
        <taxon>Mycoplasma</taxon>
    </lineage>
</organism>
<dbReference type="InterPro" id="IPR051798">
    <property type="entry name" value="Class-II_PLP-Dep_Aminotrans"/>
</dbReference>
<accession>A0ABY5U0D7</accession>
<keyword evidence="7" id="KW-0032">Aminotransferase</keyword>
<dbReference type="Gene3D" id="3.90.1150.10">
    <property type="entry name" value="Aspartate Aminotransferase, domain 1"/>
    <property type="match status" value="1"/>
</dbReference>
<protein>
    <recommendedName>
        <fullName evidence="2">cysteine-S-conjugate beta-lyase</fullName>
        <ecNumber evidence="2">4.4.1.13</ecNumber>
    </recommendedName>
</protein>
<keyword evidence="8" id="KW-1185">Reference proteome</keyword>
<comment type="cofactor">
    <cofactor evidence="1">
        <name>pyridoxal 5'-phosphate</name>
        <dbReference type="ChEBI" id="CHEBI:597326"/>
    </cofactor>
</comment>
<comment type="similarity">
    <text evidence="5">Belongs to the class-II pyridoxal-phosphate-dependent aminotransferase family. MalY/PatB cystathionine beta-lyase subfamily.</text>
</comment>
<dbReference type="InterPro" id="IPR015422">
    <property type="entry name" value="PyrdxlP-dep_Trfase_small"/>
</dbReference>
<dbReference type="GO" id="GO:0008483">
    <property type="term" value="F:transaminase activity"/>
    <property type="evidence" value="ECO:0007669"/>
    <property type="project" value="UniProtKB-KW"/>
</dbReference>
<gene>
    <name evidence="7" type="ORF">NX779_04010</name>
</gene>
<sequence>MKDQSNCSENFNCLDKLKIDLRKQTKEKRWDETFLKANYQLDDYSKVLNCSIADTDFGTPTFISDEIIARANQRSYSYTYIFDESIKAIVEWYKKLHNISLEEKWIRLGNGTVNAMHQAIIAMTNENDSILIQSPLYKPFEKSILSNNRKVVENKLIFDQQAKTYKIDFDDFENKIKTNNVKMFMFCNPHNPGGITWSKEDIEKIIKICEENNVFIFSDEVHGDLVLNNKQHLSLLRFDVKNDFFVIATSPSKLFNLAGLQGSFIITKNAEVYTKINEAYTKSGLNLPNVFSQQAMIAAYTKDETLSWVEKFKTYIMQNFDYVKQNLLDKYNDVLKYVEMDSSYVVWVQFNSVTPEEFKQNLSKENLIVNISEDFYNAEKNWFRINIACPKEELSDLVNRLKKVLKLN</sequence>
<dbReference type="EC" id="4.4.1.13" evidence="2"/>
<dbReference type="Gene3D" id="3.40.640.10">
    <property type="entry name" value="Type I PLP-dependent aspartate aminotransferase-like (Major domain)"/>
    <property type="match status" value="1"/>
</dbReference>
<evidence type="ECO:0000256" key="2">
    <source>
        <dbReference type="ARBA" id="ARBA00012224"/>
    </source>
</evidence>
<dbReference type="Proteomes" id="UP001059819">
    <property type="component" value="Chromosome"/>
</dbReference>
<keyword evidence="7" id="KW-0808">Transferase</keyword>
<dbReference type="RefSeq" id="WP_259430111.1">
    <property type="nucleotide sequence ID" value="NZ_CP103424.1"/>
</dbReference>